<dbReference type="RefSeq" id="WP_128232767.1">
    <property type="nucleotide sequence ID" value="NZ_SAUY01000015.1"/>
</dbReference>
<feature type="domain" description="TraD/TraG TraM recognition site" evidence="3">
    <location>
        <begin position="455"/>
        <end position="568"/>
    </location>
</feature>
<dbReference type="SUPFAM" id="SSF52540">
    <property type="entry name" value="P-loop containing nucleoside triphosphate hydrolases"/>
    <property type="match status" value="1"/>
</dbReference>
<keyword evidence="1" id="KW-1133">Transmembrane helix</keyword>
<reference evidence="4 5" key="2">
    <citation type="submission" date="2019-01" db="EMBL/GenBank/DDBJ databases">
        <authorList>
            <person name="Li Y."/>
        </authorList>
    </citation>
    <scope>NUCLEOTIDE SEQUENCE [LARGE SCALE GENOMIC DNA]</scope>
    <source>
        <strain evidence="4 5">07D10-4-3</strain>
    </source>
</reference>
<dbReference type="InterPro" id="IPR019476">
    <property type="entry name" value="T4SS_TraD_DNA-bd"/>
</dbReference>
<evidence type="ECO:0000259" key="2">
    <source>
        <dbReference type="Pfam" id="PF10412"/>
    </source>
</evidence>
<accession>A0A443KCM3</accession>
<dbReference type="AlphaFoldDB" id="A0A443KCM3"/>
<organism evidence="4 5">
    <name type="scientific">Paenirhodobacter populi</name>
    <dbReference type="NCBI Taxonomy" id="2306993"/>
    <lineage>
        <taxon>Bacteria</taxon>
        <taxon>Pseudomonadati</taxon>
        <taxon>Pseudomonadota</taxon>
        <taxon>Alphaproteobacteria</taxon>
        <taxon>Rhodobacterales</taxon>
        <taxon>Rhodobacter group</taxon>
        <taxon>Paenirhodobacter</taxon>
    </lineage>
</organism>
<dbReference type="EMBL" id="SAUY01000015">
    <property type="protein sequence ID" value="RWR30561.1"/>
    <property type="molecule type" value="Genomic_DNA"/>
</dbReference>
<reference evidence="4 5" key="1">
    <citation type="submission" date="2019-01" db="EMBL/GenBank/DDBJ databases">
        <title>Sinorhodobacter populi sp. nov. isolated from the symptomatic bark tissue of Populus euramericana canker.</title>
        <authorList>
            <person name="Xu G."/>
        </authorList>
    </citation>
    <scope>NUCLEOTIDE SEQUENCE [LARGE SCALE GENOMIC DNA]</scope>
    <source>
        <strain evidence="4 5">07D10-4-3</strain>
    </source>
</reference>
<dbReference type="NCBIfam" id="TIGR03743">
    <property type="entry name" value="SXT_TraD"/>
    <property type="match status" value="1"/>
</dbReference>
<dbReference type="Proteomes" id="UP000284451">
    <property type="component" value="Unassembled WGS sequence"/>
</dbReference>
<keyword evidence="1" id="KW-0472">Membrane</keyword>
<dbReference type="PANTHER" id="PTHR30121">
    <property type="entry name" value="UNCHARACTERIZED PROTEIN YJGR-RELATED"/>
    <property type="match status" value="1"/>
</dbReference>
<dbReference type="InterPro" id="IPR051162">
    <property type="entry name" value="T4SS_component"/>
</dbReference>
<evidence type="ECO:0000256" key="1">
    <source>
        <dbReference type="SAM" id="Phobius"/>
    </source>
</evidence>
<name>A0A443KCM3_9RHOB</name>
<dbReference type="InterPro" id="IPR022458">
    <property type="entry name" value="Conjugative_coupling_TraG/TraD"/>
</dbReference>
<gene>
    <name evidence="4" type="ORF">D2T29_12885</name>
</gene>
<keyword evidence="1" id="KW-0812">Transmembrane</keyword>
<dbReference type="CDD" id="cd01127">
    <property type="entry name" value="TrwB_TraG_TraD_VirD4"/>
    <property type="match status" value="2"/>
</dbReference>
<dbReference type="Gene3D" id="3.40.50.300">
    <property type="entry name" value="P-loop containing nucleotide triphosphate hydrolases"/>
    <property type="match status" value="2"/>
</dbReference>
<dbReference type="PANTHER" id="PTHR30121:SF6">
    <property type="entry name" value="SLR6007 PROTEIN"/>
    <property type="match status" value="1"/>
</dbReference>
<feature type="transmembrane region" description="Helical" evidence="1">
    <location>
        <begin position="39"/>
        <end position="60"/>
    </location>
</feature>
<comment type="caution">
    <text evidence="4">The sequence shown here is derived from an EMBL/GenBank/DDBJ whole genome shotgun (WGS) entry which is preliminary data.</text>
</comment>
<proteinExistence type="predicted"/>
<feature type="transmembrane region" description="Helical" evidence="1">
    <location>
        <begin position="12"/>
        <end position="33"/>
    </location>
</feature>
<sequence>MLNYETDYRPNYEMMLASAWGACGVGCAGTMIFYSGFPFVTTAIMTSVFFAASGYQAFFAQARRARMDKLEKAEQNFYSMDALREQMRDGALFLGRGFEWTIEHAQKVSDLYRDPRRLAEIKKNRKGGTFLHGVGMADEDVVFVNDDESKGHVHIVGTTGSGKTRCFDLLVTQCILRGEPVIFIDPKGDHELKNNMEMAYRRLGRGRDFVFFHPAFVEESAAINPLATYQRSSEIASRLASIIPTSSSGDAFQSFSHNALNAIFYAVEAAGQRPTIFDAQRVLAEGFGPLCVRALLGWSYSMGPEIHRKMTQAMGGKTSQEDKAFEGARFYQEISRVNPSLSLAEMNNLCSLLLHDKTHFQKMVSSLVPAVGKLCSGPLAALFSPDPQADRMPKSGKVISLKHVIDTAGGCYIGLDTLSDVDVGRAMGQMILSDLASQAGGLYNFPKDGRKRFINIFIDEAGEIANEPMIQLLNKGRGASIRMFVATQTLADYEVRTDSKAKAMQIISNMNNVIMLRTVEPETQERLAKRLPEVPIQYVMKTTASSMGDNSITGAFAKNHGERLMSEDKPIFAPQSLGDLSDLEYFAILSKSNYIKGRFPILEAPEEDYHAPRAEHYSEPVRSFRYDYEAIEETKKALSPEVIAAERPREKPPVLDVELEGYLVPPPIERRRWLPIFSWVNVFPTFRKGDRVEPVEDRFVKAHGWPDDEERDFGWDRSSDVRDQLAGESADFNLHNS</sequence>
<evidence type="ECO:0000313" key="5">
    <source>
        <dbReference type="Proteomes" id="UP000284451"/>
    </source>
</evidence>
<protein>
    <submittedName>
        <fullName evidence="4">Conjugal transfer protein</fullName>
    </submittedName>
</protein>
<dbReference type="Pfam" id="PF12696">
    <property type="entry name" value="TraG-D_C"/>
    <property type="match status" value="1"/>
</dbReference>
<feature type="domain" description="Type IV secretion system coupling protein TraD DNA-binding" evidence="2">
    <location>
        <begin position="148"/>
        <end position="263"/>
    </location>
</feature>
<evidence type="ECO:0000313" key="4">
    <source>
        <dbReference type="EMBL" id="RWR30561.1"/>
    </source>
</evidence>
<evidence type="ECO:0000259" key="3">
    <source>
        <dbReference type="Pfam" id="PF12696"/>
    </source>
</evidence>
<dbReference type="Pfam" id="PF10412">
    <property type="entry name" value="TrwB_AAD_bind"/>
    <property type="match status" value="1"/>
</dbReference>
<dbReference type="InterPro" id="IPR027417">
    <property type="entry name" value="P-loop_NTPase"/>
</dbReference>
<dbReference type="InterPro" id="IPR032689">
    <property type="entry name" value="TraG-D_C"/>
</dbReference>